<comment type="similarity">
    <text evidence="3 11 13">Belongs to the peptidase S33 family.</text>
</comment>
<evidence type="ECO:0000313" key="16">
    <source>
        <dbReference type="Proteomes" id="UP000015346"/>
    </source>
</evidence>
<dbReference type="Gene3D" id="3.40.50.1820">
    <property type="entry name" value="alpha/beta hydrolase"/>
    <property type="match status" value="1"/>
</dbReference>
<comment type="caution">
    <text evidence="15">The sequence shown here is derived from an EMBL/GenBank/DDBJ whole genome shotgun (WGS) entry which is preliminary data.</text>
</comment>
<dbReference type="PATRIC" id="fig|1123069.3.peg.2297"/>
<evidence type="ECO:0000256" key="5">
    <source>
        <dbReference type="ARBA" id="ARBA00021843"/>
    </source>
</evidence>
<organism evidence="15 16">
    <name type="scientific">Rubellimicrobium thermophilum DSM 16684</name>
    <dbReference type="NCBI Taxonomy" id="1123069"/>
    <lineage>
        <taxon>Bacteria</taxon>
        <taxon>Pseudomonadati</taxon>
        <taxon>Pseudomonadota</taxon>
        <taxon>Alphaproteobacteria</taxon>
        <taxon>Rhodobacterales</taxon>
        <taxon>Roseobacteraceae</taxon>
        <taxon>Rubellimicrobium</taxon>
    </lineage>
</organism>
<keyword evidence="6 11" id="KW-0031">Aminopeptidase</keyword>
<dbReference type="GO" id="GO:0004177">
    <property type="term" value="F:aminopeptidase activity"/>
    <property type="evidence" value="ECO:0007669"/>
    <property type="project" value="UniProtKB-UniRule"/>
</dbReference>
<dbReference type="Pfam" id="PF00561">
    <property type="entry name" value="Abhydrolase_1"/>
    <property type="match status" value="1"/>
</dbReference>
<dbReference type="HOGENOM" id="CLU_043739_2_2_5"/>
<dbReference type="InterPro" id="IPR002410">
    <property type="entry name" value="Peptidase_S33"/>
</dbReference>
<dbReference type="PRINTS" id="PR00111">
    <property type="entry name" value="ABHYDROLASE"/>
</dbReference>
<comment type="catalytic activity">
    <reaction evidence="1 11 13">
        <text>Release of N-terminal proline from a peptide.</text>
        <dbReference type="EC" id="3.4.11.5"/>
    </reaction>
</comment>
<keyword evidence="7 11" id="KW-0963">Cytoplasm</keyword>
<reference evidence="15 16" key="1">
    <citation type="journal article" date="2013" name="Stand. Genomic Sci.">
        <title>Genome sequence of the reddish-pigmented Rubellimicrobium thermophilum type strain (DSM 16684(T)), a member of the Roseobacter clade.</title>
        <authorList>
            <person name="Fiebig A."/>
            <person name="Riedel T."/>
            <person name="Gronow S."/>
            <person name="Petersen J."/>
            <person name="Klenk H.P."/>
            <person name="Goker M."/>
        </authorList>
    </citation>
    <scope>NUCLEOTIDE SEQUENCE [LARGE SCALE GENOMIC DNA]</scope>
    <source>
        <strain evidence="15 16">DSM 16684</strain>
    </source>
</reference>
<evidence type="ECO:0000256" key="9">
    <source>
        <dbReference type="ARBA" id="ARBA00022801"/>
    </source>
</evidence>
<feature type="domain" description="AB hydrolase-1" evidence="14">
    <location>
        <begin position="50"/>
        <end position="323"/>
    </location>
</feature>
<dbReference type="Proteomes" id="UP000015346">
    <property type="component" value="Unassembled WGS sequence"/>
</dbReference>
<dbReference type="GO" id="GO:0006508">
    <property type="term" value="P:proteolysis"/>
    <property type="evidence" value="ECO:0007669"/>
    <property type="project" value="UniProtKB-KW"/>
</dbReference>
<dbReference type="GO" id="GO:0005737">
    <property type="term" value="C:cytoplasm"/>
    <property type="evidence" value="ECO:0007669"/>
    <property type="project" value="UniProtKB-SubCell"/>
</dbReference>
<evidence type="ECO:0000313" key="15">
    <source>
        <dbReference type="EMBL" id="EPX84363.1"/>
    </source>
</evidence>
<dbReference type="PIRSF" id="PIRSF006431">
    <property type="entry name" value="Pept_S33"/>
    <property type="match status" value="1"/>
</dbReference>
<keyword evidence="8 11" id="KW-0645">Protease</keyword>
<evidence type="ECO:0000256" key="6">
    <source>
        <dbReference type="ARBA" id="ARBA00022438"/>
    </source>
</evidence>
<keyword evidence="16" id="KW-1185">Reference proteome</keyword>
<dbReference type="InterPro" id="IPR029058">
    <property type="entry name" value="AB_hydrolase_fold"/>
</dbReference>
<evidence type="ECO:0000256" key="12">
    <source>
        <dbReference type="PIRSR" id="PIRSR006431-1"/>
    </source>
</evidence>
<evidence type="ECO:0000256" key="7">
    <source>
        <dbReference type="ARBA" id="ARBA00022490"/>
    </source>
</evidence>
<accession>S9QXI9</accession>
<evidence type="ECO:0000256" key="2">
    <source>
        <dbReference type="ARBA" id="ARBA00004496"/>
    </source>
</evidence>
<name>S9QXI9_9RHOB</name>
<dbReference type="PRINTS" id="PR00793">
    <property type="entry name" value="PROAMNOPTASE"/>
</dbReference>
<comment type="subcellular location">
    <subcellularLocation>
        <location evidence="2 11">Cytoplasm</location>
    </subcellularLocation>
</comment>
<protein>
    <recommendedName>
        <fullName evidence="5 11">Proline iminopeptidase</fullName>
        <shortName evidence="11">PIP</shortName>
        <ecNumber evidence="4 11">3.4.11.5</ecNumber>
    </recommendedName>
    <alternativeName>
        <fullName evidence="10 11">Prolyl aminopeptidase</fullName>
    </alternativeName>
</protein>
<keyword evidence="9 11" id="KW-0378">Hydrolase</keyword>
<feature type="active site" description="Proton donor" evidence="12">
    <location>
        <position position="321"/>
    </location>
</feature>
<dbReference type="EC" id="3.4.11.5" evidence="4 11"/>
<evidence type="ECO:0000256" key="10">
    <source>
        <dbReference type="ARBA" id="ARBA00029605"/>
    </source>
</evidence>
<dbReference type="OrthoDB" id="9796770at2"/>
<sequence length="350" mass="38044">MDKASPSLPARLVPHQVLYPPIEPHATWLLDVGDGHRIHVEECGNPQGIPVVVLHGGPGGGCSPVMRRYFDPRAYRIVLFDQRGCGRSRPHACVEANTTWHLVADIERIRVLLGIEAWGAVFGGSWGAALALIYAQAHPERVRALVLRGVFLMTQAELDWFYGGGAGAFWPDLWDRFRSLIPAAEQDDLIAAYHRRLFSGDLREEIRHARAWAGWENALASLESEAAGSVAGPGHAGTAAPVFEAPADYARAFARIENHYFANGGFLSEDQAILANMDRIAHIPGVIVQGRYDMICPPVSAWRLAQVWPAARLEMIGRAGHALSEPGITAALVRAMDRLAAQIAGAVRAG</sequence>
<feature type="active site" evidence="12">
    <location>
        <position position="293"/>
    </location>
</feature>
<evidence type="ECO:0000256" key="13">
    <source>
        <dbReference type="RuleBase" id="RU003421"/>
    </source>
</evidence>
<feature type="active site" description="Nucleophile" evidence="12">
    <location>
        <position position="125"/>
    </location>
</feature>
<evidence type="ECO:0000256" key="4">
    <source>
        <dbReference type="ARBA" id="ARBA00012568"/>
    </source>
</evidence>
<evidence type="ECO:0000256" key="8">
    <source>
        <dbReference type="ARBA" id="ARBA00022670"/>
    </source>
</evidence>
<dbReference type="AlphaFoldDB" id="S9QXI9"/>
<dbReference type="PANTHER" id="PTHR43722">
    <property type="entry name" value="PROLINE IMINOPEPTIDASE"/>
    <property type="match status" value="1"/>
</dbReference>
<dbReference type="RefSeq" id="WP_021098404.1">
    <property type="nucleotide sequence ID" value="NZ_KE557322.1"/>
</dbReference>
<dbReference type="SUPFAM" id="SSF53474">
    <property type="entry name" value="alpha/beta-Hydrolases"/>
    <property type="match status" value="1"/>
</dbReference>
<dbReference type="InterPro" id="IPR005944">
    <property type="entry name" value="Pro_iminopeptidase"/>
</dbReference>
<dbReference type="PANTHER" id="PTHR43722:SF1">
    <property type="entry name" value="PROLINE IMINOPEPTIDASE"/>
    <property type="match status" value="1"/>
</dbReference>
<dbReference type="InterPro" id="IPR000073">
    <property type="entry name" value="AB_hydrolase_1"/>
</dbReference>
<dbReference type="NCBIfam" id="TIGR01249">
    <property type="entry name" value="pro_imino_pep_1"/>
    <property type="match status" value="1"/>
</dbReference>
<gene>
    <name evidence="15" type="ORF">ruthe_02322</name>
</gene>
<proteinExistence type="inferred from homology"/>
<evidence type="ECO:0000256" key="11">
    <source>
        <dbReference type="PIRNR" id="PIRNR006431"/>
    </source>
</evidence>
<dbReference type="STRING" id="1123069.ruthe_02322"/>
<evidence type="ECO:0000256" key="3">
    <source>
        <dbReference type="ARBA" id="ARBA00010088"/>
    </source>
</evidence>
<dbReference type="EMBL" id="AOLV01000027">
    <property type="protein sequence ID" value="EPX84363.1"/>
    <property type="molecule type" value="Genomic_DNA"/>
</dbReference>
<evidence type="ECO:0000256" key="1">
    <source>
        <dbReference type="ARBA" id="ARBA00001585"/>
    </source>
</evidence>
<evidence type="ECO:0000259" key="14">
    <source>
        <dbReference type="Pfam" id="PF00561"/>
    </source>
</evidence>